<dbReference type="EMBL" id="BAABFL010000472">
    <property type="protein sequence ID" value="GAA4652231.1"/>
    <property type="molecule type" value="Genomic_DNA"/>
</dbReference>
<evidence type="ECO:0000313" key="2">
    <source>
        <dbReference type="EMBL" id="GAA4652231.1"/>
    </source>
</evidence>
<dbReference type="InterPro" id="IPR011040">
    <property type="entry name" value="Sialidase"/>
</dbReference>
<dbReference type="InterPro" id="IPR036278">
    <property type="entry name" value="Sialidase_sf"/>
</dbReference>
<evidence type="ECO:0000259" key="1">
    <source>
        <dbReference type="Pfam" id="PF13088"/>
    </source>
</evidence>
<dbReference type="Proteomes" id="UP001500604">
    <property type="component" value="Unassembled WGS sequence"/>
</dbReference>
<dbReference type="RefSeq" id="WP_345198752.1">
    <property type="nucleotide sequence ID" value="NZ_BAABFL010000472.1"/>
</dbReference>
<dbReference type="Gene3D" id="2.120.10.10">
    <property type="match status" value="1"/>
</dbReference>
<name>A0ABP8V937_9GAMM</name>
<dbReference type="CDD" id="cd15482">
    <property type="entry name" value="Sialidase_non-viral"/>
    <property type="match status" value="1"/>
</dbReference>
<dbReference type="PANTHER" id="PTHR43752">
    <property type="entry name" value="BNR/ASP-BOX REPEAT FAMILY PROTEIN"/>
    <property type="match status" value="1"/>
</dbReference>
<feature type="domain" description="Sialidase" evidence="1">
    <location>
        <begin position="71"/>
        <end position="331"/>
    </location>
</feature>
<accession>A0ABP8V937</accession>
<dbReference type="Pfam" id="PF13088">
    <property type="entry name" value="BNR_2"/>
    <property type="match status" value="1"/>
</dbReference>
<gene>
    <name evidence="2" type="ORF">GCM10023116_45150</name>
</gene>
<proteinExistence type="predicted"/>
<organism evidence="2 3">
    <name type="scientific">Kistimonas scapharcae</name>
    <dbReference type="NCBI Taxonomy" id="1036133"/>
    <lineage>
        <taxon>Bacteria</taxon>
        <taxon>Pseudomonadati</taxon>
        <taxon>Pseudomonadota</taxon>
        <taxon>Gammaproteobacteria</taxon>
        <taxon>Oceanospirillales</taxon>
        <taxon>Endozoicomonadaceae</taxon>
        <taxon>Kistimonas</taxon>
    </lineage>
</organism>
<sequence>MSTKNQYISALLSILSHRTFLLIICLQGYALTASSDVKLELRSKAFVVSPESLPTRISHAVTLTEVKPGLLMAAWYGGNQQGSGDVRIWGAHYENGQWQEPVQLTYNAPNHLPDPHWDPVLFNDDSLLRLHYKVGHSPREWQGFHISSSDDGQTWSSAKPEPEGFWGPIRNTPIKLSDNNVLYPSSTEFHGWQIHFELETNKKRLYIPVEDPHMLGAIQPALLTHPDGQLQALCRTHSGVIAETWSHDNGLNWSPLQTTQLPNPSSAISAITLRNGIHLLVYNPVPAGRTPLVIALSNDGKQWRQAMILEDTDGEYSYPSIIEGSDNTIHIAYTWQRRAIRHVQLKIKDRVMIE</sequence>
<keyword evidence="3" id="KW-1185">Reference proteome</keyword>
<protein>
    <submittedName>
        <fullName evidence="2">Exo-alpha-sialidase</fullName>
    </submittedName>
</protein>
<dbReference type="SUPFAM" id="SSF50939">
    <property type="entry name" value="Sialidases"/>
    <property type="match status" value="1"/>
</dbReference>
<reference evidence="3" key="1">
    <citation type="journal article" date="2019" name="Int. J. Syst. Evol. Microbiol.">
        <title>The Global Catalogue of Microorganisms (GCM) 10K type strain sequencing project: providing services to taxonomists for standard genome sequencing and annotation.</title>
        <authorList>
            <consortium name="The Broad Institute Genomics Platform"/>
            <consortium name="The Broad Institute Genome Sequencing Center for Infectious Disease"/>
            <person name="Wu L."/>
            <person name="Ma J."/>
        </authorList>
    </citation>
    <scope>NUCLEOTIDE SEQUENCE [LARGE SCALE GENOMIC DNA]</scope>
    <source>
        <strain evidence="3">JCM 17805</strain>
    </source>
</reference>
<dbReference type="PANTHER" id="PTHR43752:SF2">
    <property type="entry name" value="BNR_ASP-BOX REPEAT FAMILY PROTEIN"/>
    <property type="match status" value="1"/>
</dbReference>
<evidence type="ECO:0000313" key="3">
    <source>
        <dbReference type="Proteomes" id="UP001500604"/>
    </source>
</evidence>
<comment type="caution">
    <text evidence="2">The sequence shown here is derived from an EMBL/GenBank/DDBJ whole genome shotgun (WGS) entry which is preliminary data.</text>
</comment>